<name>A0A809SBQ6_9PROT</name>
<evidence type="ECO:0000313" key="3">
    <source>
        <dbReference type="EMBL" id="BBP02482.1"/>
    </source>
</evidence>
<dbReference type="NCBIfam" id="TIGR02098">
    <property type="entry name" value="MJ0042_CXXC"/>
    <property type="match status" value="1"/>
</dbReference>
<reference evidence="4" key="1">
    <citation type="submission" date="2019-11" db="EMBL/GenBank/DDBJ databases">
        <title>Isolation and characterization of a novel species in the genus Sulfuriferula.</title>
        <authorList>
            <person name="Mochizuki J."/>
            <person name="Kojima H."/>
            <person name="Fukui M."/>
        </authorList>
    </citation>
    <scope>NUCLEOTIDE SEQUENCE [LARGE SCALE GENOMIC DNA]</scope>
    <source>
        <strain evidence="4">SGTM</strain>
    </source>
</reference>
<evidence type="ECO:0000256" key="1">
    <source>
        <dbReference type="SAM" id="Phobius"/>
    </source>
</evidence>
<sequence length="281" mass="31711">MILHTACPICHTVFKVDEQHLSSAQGMVQCGVCGMVFNAAQHIQPSVHTQSPVVSSVHIDEVETQTLITNSDSIESDIIIEEELPAVHETTVTDDITTNTDHSLISSDIIDSAYATDVPIQFKKQISRSRKISYAMGTMLLTSLLLLQISIPYRYQLSSSLPVLKPLFNTLCEGHLCTMEPPYDVSQIELTNSNFEIEQKNKKFIKVTLALQNNANYKLQFPRFLLTLLDSDDTVVSIRKISPDDYISFNRDFLQPHDERIIKLDLSVNESAVSNYKIRFF</sequence>
<protein>
    <recommendedName>
        <fullName evidence="2">Zinc finger/thioredoxin putative domain-containing protein</fullName>
    </recommendedName>
</protein>
<gene>
    <name evidence="3" type="ORF">SFSGTM_31900</name>
</gene>
<keyword evidence="1" id="KW-0472">Membrane</keyword>
<dbReference type="Pfam" id="PF11906">
    <property type="entry name" value="DUF3426"/>
    <property type="match status" value="1"/>
</dbReference>
<dbReference type="EMBL" id="AP021881">
    <property type="protein sequence ID" value="BBP02482.1"/>
    <property type="molecule type" value="Genomic_DNA"/>
</dbReference>
<accession>A0A809SBQ6</accession>
<proteinExistence type="predicted"/>
<feature type="transmembrane region" description="Helical" evidence="1">
    <location>
        <begin position="132"/>
        <end position="151"/>
    </location>
</feature>
<dbReference type="RefSeq" id="WP_162086109.1">
    <property type="nucleotide sequence ID" value="NZ_AP021881.1"/>
</dbReference>
<keyword evidence="4" id="KW-1185">Reference proteome</keyword>
<dbReference type="AlphaFoldDB" id="A0A809SBQ6"/>
<feature type="domain" description="Zinc finger/thioredoxin putative" evidence="2">
    <location>
        <begin position="3"/>
        <end position="39"/>
    </location>
</feature>
<dbReference type="Pfam" id="PF13719">
    <property type="entry name" value="Zn_ribbon_5"/>
    <property type="match status" value="1"/>
</dbReference>
<dbReference type="InterPro" id="IPR021834">
    <property type="entry name" value="DUF3426"/>
</dbReference>
<organism evidence="3 4">
    <name type="scientific">Sulfuriferula nivalis</name>
    <dbReference type="NCBI Taxonomy" id="2675298"/>
    <lineage>
        <taxon>Bacteria</taxon>
        <taxon>Pseudomonadati</taxon>
        <taxon>Pseudomonadota</taxon>
        <taxon>Betaproteobacteria</taxon>
        <taxon>Nitrosomonadales</taxon>
        <taxon>Sulfuricellaceae</taxon>
        <taxon>Sulfuriferula</taxon>
    </lineage>
</organism>
<dbReference type="KEGG" id="sniv:SFSGTM_31900"/>
<keyword evidence="1" id="KW-1133">Transmembrane helix</keyword>
<keyword evidence="1" id="KW-0812">Transmembrane</keyword>
<evidence type="ECO:0000313" key="4">
    <source>
        <dbReference type="Proteomes" id="UP000463939"/>
    </source>
</evidence>
<dbReference type="Proteomes" id="UP000463939">
    <property type="component" value="Chromosome"/>
</dbReference>
<dbReference type="InterPro" id="IPR011723">
    <property type="entry name" value="Znf/thioredoxin_put"/>
</dbReference>
<evidence type="ECO:0000259" key="2">
    <source>
        <dbReference type="Pfam" id="PF13719"/>
    </source>
</evidence>